<proteinExistence type="predicted"/>
<comment type="caution">
    <text evidence="1">The sequence shown here is derived from an EMBL/GenBank/DDBJ whole genome shotgun (WGS) entry which is preliminary data.</text>
</comment>
<dbReference type="Proteomes" id="UP000824881">
    <property type="component" value="Unassembled WGS sequence"/>
</dbReference>
<reference evidence="1 2" key="1">
    <citation type="journal article" date="2021" name="Appl. Environ. Microbiol.">
        <title>Genetic linkage and physical mapping for an oyster mushroom Pleurotus cornucopiae and QTL analysis for the trait cap color.</title>
        <authorList>
            <person name="Zhang Y."/>
            <person name="Gao W."/>
            <person name="Sonnenberg A."/>
            <person name="Chen Q."/>
            <person name="Zhang J."/>
            <person name="Huang C."/>
        </authorList>
    </citation>
    <scope>NUCLEOTIDE SEQUENCE [LARGE SCALE GENOMIC DNA]</scope>
    <source>
        <strain evidence="1">CCMSSC00406</strain>
    </source>
</reference>
<evidence type="ECO:0000313" key="1">
    <source>
        <dbReference type="EMBL" id="KAG9224495.1"/>
    </source>
</evidence>
<name>A0ACB7J2Q2_PLECO</name>
<organism evidence="1 2">
    <name type="scientific">Pleurotus cornucopiae</name>
    <name type="common">Cornucopia mushroom</name>
    <dbReference type="NCBI Taxonomy" id="5321"/>
    <lineage>
        <taxon>Eukaryota</taxon>
        <taxon>Fungi</taxon>
        <taxon>Dikarya</taxon>
        <taxon>Basidiomycota</taxon>
        <taxon>Agaricomycotina</taxon>
        <taxon>Agaricomycetes</taxon>
        <taxon>Agaricomycetidae</taxon>
        <taxon>Agaricales</taxon>
        <taxon>Pleurotineae</taxon>
        <taxon>Pleurotaceae</taxon>
        <taxon>Pleurotus</taxon>
    </lineage>
</organism>
<sequence length="143" mass="16386">MNGGYKASAKRSGGNQRHPRSYHCNHYTKYPNTMSQSPSLLSTTTTSHQPTYKGVPCAMFSAPPTSGSFTGEWGFQPQQKQPGQQFLNRITHKIRQQIEYQYTAPDDISRSEKLRYALRVIDIKVEARCYRVYRAAARRLQKP</sequence>
<dbReference type="EMBL" id="WQMT02000003">
    <property type="protein sequence ID" value="KAG9224495.1"/>
    <property type="molecule type" value="Genomic_DNA"/>
</dbReference>
<accession>A0ACB7J2Q2</accession>
<evidence type="ECO:0000313" key="2">
    <source>
        <dbReference type="Proteomes" id="UP000824881"/>
    </source>
</evidence>
<keyword evidence="2" id="KW-1185">Reference proteome</keyword>
<gene>
    <name evidence="1" type="ORF">CCMSSC00406_0002354</name>
</gene>
<protein>
    <submittedName>
        <fullName evidence="1">Uncharacterized protein</fullName>
    </submittedName>
</protein>